<dbReference type="PROSITE" id="PS51417">
    <property type="entry name" value="ARF"/>
    <property type="match status" value="1"/>
</dbReference>
<keyword evidence="2 3" id="KW-0342">GTP-binding</keyword>
<evidence type="ECO:0000313" key="4">
    <source>
        <dbReference type="Ensembl" id="ENSLCAP00010014351.1"/>
    </source>
</evidence>
<reference evidence="4" key="3">
    <citation type="submission" date="2025-09" db="UniProtKB">
        <authorList>
            <consortium name="Ensembl"/>
        </authorList>
    </citation>
    <scope>IDENTIFICATION</scope>
</reference>
<dbReference type="STRING" id="8187.ENSLCAP00010014351"/>
<accession>A0A4W6CPJ3</accession>
<dbReference type="SUPFAM" id="SSF52540">
    <property type="entry name" value="P-loop containing nucleoside triphosphate hydrolases"/>
    <property type="match status" value="1"/>
</dbReference>
<feature type="binding site" evidence="3">
    <location>
        <begin position="62"/>
        <end position="65"/>
    </location>
    <ligand>
        <name>GTP</name>
        <dbReference type="ChEBI" id="CHEBI:37565"/>
    </ligand>
</feature>
<dbReference type="PANTHER" id="PTHR11711">
    <property type="entry name" value="ADP RIBOSYLATION FACTOR-RELATED"/>
    <property type="match status" value="1"/>
</dbReference>
<dbReference type="InterPro" id="IPR006689">
    <property type="entry name" value="Small_GTPase_ARF/SAR"/>
</dbReference>
<dbReference type="InterPro" id="IPR027417">
    <property type="entry name" value="P-loop_NTPase"/>
</dbReference>
<keyword evidence="1 3" id="KW-0547">Nucleotide-binding</keyword>
<dbReference type="GO" id="GO:0003924">
    <property type="term" value="F:GTPase activity"/>
    <property type="evidence" value="ECO:0007669"/>
    <property type="project" value="InterPro"/>
</dbReference>
<dbReference type="Pfam" id="PF00025">
    <property type="entry name" value="Arf"/>
    <property type="match status" value="1"/>
</dbReference>
<evidence type="ECO:0000256" key="1">
    <source>
        <dbReference type="ARBA" id="ARBA00022741"/>
    </source>
</evidence>
<protein>
    <submittedName>
        <fullName evidence="4">ADP-ribosylation factor-like 4aa</fullName>
    </submittedName>
</protein>
<reference evidence="4" key="2">
    <citation type="submission" date="2025-08" db="UniProtKB">
        <authorList>
            <consortium name="Ensembl"/>
        </authorList>
    </citation>
    <scope>IDENTIFICATION</scope>
</reference>
<gene>
    <name evidence="4" type="primary">ARL4A</name>
</gene>
<dbReference type="Ensembl" id="ENSLCAT00010014656.1">
    <property type="protein sequence ID" value="ENSLCAP00010014351.1"/>
    <property type="gene ID" value="ENSLCAG00010006820.1"/>
</dbReference>
<dbReference type="GO" id="GO:0005525">
    <property type="term" value="F:GTP binding"/>
    <property type="evidence" value="ECO:0007669"/>
    <property type="project" value="UniProtKB-KW"/>
</dbReference>
<dbReference type="GeneTree" id="ENSGT00940000154546"/>
<reference evidence="5" key="1">
    <citation type="submission" date="2015-09" db="EMBL/GenBank/DDBJ databases">
        <authorList>
            <person name="Sai Rama Sridatta P."/>
        </authorList>
    </citation>
    <scope>NUCLEOTIDE SEQUENCE [LARGE SCALE GENOMIC DNA]</scope>
</reference>
<dbReference type="Gene3D" id="3.40.50.300">
    <property type="entry name" value="P-loop containing nucleotide triphosphate hydrolases"/>
    <property type="match status" value="1"/>
</dbReference>
<evidence type="ECO:0000256" key="2">
    <source>
        <dbReference type="ARBA" id="ARBA00023134"/>
    </source>
</evidence>
<dbReference type="AlphaFoldDB" id="A0A4W6CPJ3"/>
<dbReference type="Proteomes" id="UP000314980">
    <property type="component" value="Unassembled WGS sequence"/>
</dbReference>
<dbReference type="InParanoid" id="A0A4W6CPJ3"/>
<sequence>MVYVTFTEKLRPLWKSYTRCTDGIIFVVDSVDAERMEEAKTELHKIAKTSENQGVPLLVVANKQDLRHSLGLAEIEKLLASERTGPCNSLASAANLCHHRRRTQGGPGKTP</sequence>
<dbReference type="InterPro" id="IPR024156">
    <property type="entry name" value="Small_GTPase_ARF"/>
</dbReference>
<organism evidence="4 5">
    <name type="scientific">Lates calcarifer</name>
    <name type="common">Barramundi</name>
    <name type="synonym">Holocentrus calcarifer</name>
    <dbReference type="NCBI Taxonomy" id="8187"/>
    <lineage>
        <taxon>Eukaryota</taxon>
        <taxon>Metazoa</taxon>
        <taxon>Chordata</taxon>
        <taxon>Craniata</taxon>
        <taxon>Vertebrata</taxon>
        <taxon>Euteleostomi</taxon>
        <taxon>Actinopterygii</taxon>
        <taxon>Neopterygii</taxon>
        <taxon>Teleostei</taxon>
        <taxon>Neoteleostei</taxon>
        <taxon>Acanthomorphata</taxon>
        <taxon>Carangaria</taxon>
        <taxon>Carangaria incertae sedis</taxon>
        <taxon>Centropomidae</taxon>
        <taxon>Lates</taxon>
    </lineage>
</organism>
<proteinExistence type="predicted"/>
<keyword evidence="5" id="KW-1185">Reference proteome</keyword>
<name>A0A4W6CPJ3_LATCA</name>
<dbReference type="PRINTS" id="PR00328">
    <property type="entry name" value="SAR1GTPBP"/>
</dbReference>
<evidence type="ECO:0000256" key="3">
    <source>
        <dbReference type="PIRSR" id="PIRSR606689-1"/>
    </source>
</evidence>
<evidence type="ECO:0000313" key="5">
    <source>
        <dbReference type="Proteomes" id="UP000314980"/>
    </source>
</evidence>